<name>A0A2T5FXW7_9SPHN</name>
<dbReference type="EMBL" id="NWBU01000009">
    <property type="protein sequence ID" value="PTQ10962.1"/>
    <property type="molecule type" value="Genomic_DNA"/>
</dbReference>
<sequence>MIFPGYGRKNIRSAAGALLLALSLASCSGGQAEKAAPPPPEVGYVTVRSETVPLASELAGRVAAYETSEVRPQVSGIVRARLFTEGAMVRAGQTLYEIDPRLYRAAAAQARANLANAEANVAAAEQRAERMAALVGIEAVSRQDAADARAAAGQARAQVAQSRAALDTASINLGFTRVTAPIGGRIGRSIVTTGALVTAGQSQALTTIQRLDPIFVDIQQSSAELLVLRRALMTGGVVPASATVRLKLEDGSDYGLTGRLEFAEVTVDPSTGTVTLRARFPNPQGLLLPGMYVRASVVQGNRREAILVPQPAVSRDPRGQANVYVVGADNKAELRAIETDRALGDAWLVTAGLKPGERVIVEGTAKAKPGQPVRPVPAGSPPSPPPAGGAAAPRTGR</sequence>
<comment type="similarity">
    <text evidence="2">Belongs to the membrane fusion protein (MFP) (TC 8.A.1) family.</text>
</comment>
<protein>
    <submittedName>
        <fullName evidence="10">Efflux transporter periplasmic adaptor subunit</fullName>
    </submittedName>
</protein>
<keyword evidence="11" id="KW-1185">Reference proteome</keyword>
<dbReference type="GO" id="GO:0046677">
    <property type="term" value="P:response to antibiotic"/>
    <property type="evidence" value="ECO:0007669"/>
    <property type="project" value="TreeGrafter"/>
</dbReference>
<dbReference type="Gene3D" id="1.10.287.470">
    <property type="entry name" value="Helix hairpin bin"/>
    <property type="match status" value="1"/>
</dbReference>
<gene>
    <name evidence="10" type="ORF">CLG96_11365</name>
</gene>
<dbReference type="Gene3D" id="2.40.30.170">
    <property type="match status" value="1"/>
</dbReference>
<feature type="domain" description="Multidrug resistance protein MdtA-like alpha-helical hairpin" evidence="6">
    <location>
        <begin position="108"/>
        <end position="176"/>
    </location>
</feature>
<evidence type="ECO:0000256" key="1">
    <source>
        <dbReference type="ARBA" id="ARBA00004196"/>
    </source>
</evidence>
<comment type="subcellular location">
    <subcellularLocation>
        <location evidence="1">Cell envelope</location>
    </subcellularLocation>
</comment>
<evidence type="ECO:0000313" key="11">
    <source>
        <dbReference type="Proteomes" id="UP000244162"/>
    </source>
</evidence>
<dbReference type="Pfam" id="PF25967">
    <property type="entry name" value="RND-MFP_C"/>
    <property type="match status" value="1"/>
</dbReference>
<dbReference type="FunFam" id="2.40.420.20:FF:000001">
    <property type="entry name" value="Efflux RND transporter periplasmic adaptor subunit"/>
    <property type="match status" value="1"/>
</dbReference>
<dbReference type="InterPro" id="IPR006143">
    <property type="entry name" value="RND_pump_MFP"/>
</dbReference>
<feature type="domain" description="Multidrug resistance protein MdtA-like barrel-sandwich hybrid" evidence="7">
    <location>
        <begin position="67"/>
        <end position="209"/>
    </location>
</feature>
<evidence type="ECO:0000259" key="6">
    <source>
        <dbReference type="Pfam" id="PF25876"/>
    </source>
</evidence>
<dbReference type="PANTHER" id="PTHR30158">
    <property type="entry name" value="ACRA/E-RELATED COMPONENT OF DRUG EFFLUX TRANSPORTER"/>
    <property type="match status" value="1"/>
</dbReference>
<evidence type="ECO:0000259" key="9">
    <source>
        <dbReference type="Pfam" id="PF25967"/>
    </source>
</evidence>
<keyword evidence="5" id="KW-0732">Signal</keyword>
<evidence type="ECO:0000256" key="5">
    <source>
        <dbReference type="SAM" id="SignalP"/>
    </source>
</evidence>
<dbReference type="InterPro" id="IPR058627">
    <property type="entry name" value="MdtA-like_C"/>
</dbReference>
<organism evidence="10 11">
    <name type="scientific">Sphingomonas oleivorans</name>
    <dbReference type="NCBI Taxonomy" id="1735121"/>
    <lineage>
        <taxon>Bacteria</taxon>
        <taxon>Pseudomonadati</taxon>
        <taxon>Pseudomonadota</taxon>
        <taxon>Alphaproteobacteria</taxon>
        <taxon>Sphingomonadales</taxon>
        <taxon>Sphingomonadaceae</taxon>
        <taxon>Sphingomonas</taxon>
    </lineage>
</organism>
<comment type="caution">
    <text evidence="10">The sequence shown here is derived from an EMBL/GenBank/DDBJ whole genome shotgun (WGS) entry which is preliminary data.</text>
</comment>
<dbReference type="Pfam" id="PF25917">
    <property type="entry name" value="BSH_RND"/>
    <property type="match status" value="1"/>
</dbReference>
<dbReference type="SUPFAM" id="SSF111369">
    <property type="entry name" value="HlyD-like secretion proteins"/>
    <property type="match status" value="1"/>
</dbReference>
<feature type="region of interest" description="Disordered" evidence="4">
    <location>
        <begin position="361"/>
        <end position="397"/>
    </location>
</feature>
<dbReference type="RefSeq" id="WP_107968047.1">
    <property type="nucleotide sequence ID" value="NZ_NWBU01000009.1"/>
</dbReference>
<feature type="domain" description="Multidrug resistance protein MdtA-like C-terminal permuted SH3" evidence="9">
    <location>
        <begin position="305"/>
        <end position="364"/>
    </location>
</feature>
<dbReference type="PANTHER" id="PTHR30158:SF3">
    <property type="entry name" value="MULTIDRUG EFFLUX PUMP SUBUNIT ACRA-RELATED"/>
    <property type="match status" value="1"/>
</dbReference>
<feature type="chain" id="PRO_5015468467" evidence="5">
    <location>
        <begin position="33"/>
        <end position="397"/>
    </location>
</feature>
<dbReference type="OrthoDB" id="9816569at2"/>
<feature type="compositionally biased region" description="Low complexity" evidence="4">
    <location>
        <begin position="388"/>
        <end position="397"/>
    </location>
</feature>
<dbReference type="InterPro" id="IPR058624">
    <property type="entry name" value="MdtA-like_HH"/>
</dbReference>
<dbReference type="Pfam" id="PF25944">
    <property type="entry name" value="Beta-barrel_RND"/>
    <property type="match status" value="1"/>
</dbReference>
<feature type="signal peptide" evidence="5">
    <location>
        <begin position="1"/>
        <end position="32"/>
    </location>
</feature>
<evidence type="ECO:0000256" key="4">
    <source>
        <dbReference type="SAM" id="MobiDB-lite"/>
    </source>
</evidence>
<dbReference type="Proteomes" id="UP000244162">
    <property type="component" value="Unassembled WGS sequence"/>
</dbReference>
<dbReference type="Gene3D" id="2.40.50.100">
    <property type="match status" value="1"/>
</dbReference>
<dbReference type="Pfam" id="PF25876">
    <property type="entry name" value="HH_MFP_RND"/>
    <property type="match status" value="1"/>
</dbReference>
<dbReference type="GO" id="GO:0022857">
    <property type="term" value="F:transmembrane transporter activity"/>
    <property type="evidence" value="ECO:0007669"/>
    <property type="project" value="InterPro"/>
</dbReference>
<proteinExistence type="inferred from homology"/>
<dbReference type="InterPro" id="IPR058625">
    <property type="entry name" value="MdtA-like_BSH"/>
</dbReference>
<evidence type="ECO:0000256" key="2">
    <source>
        <dbReference type="ARBA" id="ARBA00009477"/>
    </source>
</evidence>
<dbReference type="AlphaFoldDB" id="A0A2T5FXW7"/>
<evidence type="ECO:0000259" key="7">
    <source>
        <dbReference type="Pfam" id="PF25917"/>
    </source>
</evidence>
<feature type="domain" description="Multidrug resistance protein MdtA-like beta-barrel" evidence="8">
    <location>
        <begin position="213"/>
        <end position="299"/>
    </location>
</feature>
<dbReference type="Gene3D" id="2.40.420.20">
    <property type="match status" value="1"/>
</dbReference>
<feature type="coiled-coil region" evidence="3">
    <location>
        <begin position="107"/>
        <end position="134"/>
    </location>
</feature>
<evidence type="ECO:0000256" key="3">
    <source>
        <dbReference type="SAM" id="Coils"/>
    </source>
</evidence>
<evidence type="ECO:0000313" key="10">
    <source>
        <dbReference type="EMBL" id="PTQ10962.1"/>
    </source>
</evidence>
<dbReference type="NCBIfam" id="TIGR01730">
    <property type="entry name" value="RND_mfp"/>
    <property type="match status" value="1"/>
</dbReference>
<dbReference type="GO" id="GO:0005886">
    <property type="term" value="C:plasma membrane"/>
    <property type="evidence" value="ECO:0007669"/>
    <property type="project" value="UniProtKB-SubCell"/>
</dbReference>
<accession>A0A2T5FXW7</accession>
<reference evidence="10 11" key="1">
    <citation type="submission" date="2017-09" db="EMBL/GenBank/DDBJ databases">
        <title>Sphingomonas panjinensis sp.nov., isolated from oil-contaminated soil.</title>
        <authorList>
            <person name="Wang L."/>
            <person name="Chen L."/>
        </authorList>
    </citation>
    <scope>NUCLEOTIDE SEQUENCE [LARGE SCALE GENOMIC DNA]</scope>
    <source>
        <strain evidence="10 11">FW-11</strain>
    </source>
</reference>
<evidence type="ECO:0000259" key="8">
    <source>
        <dbReference type="Pfam" id="PF25944"/>
    </source>
</evidence>
<feature type="compositionally biased region" description="Pro residues" evidence="4">
    <location>
        <begin position="372"/>
        <end position="387"/>
    </location>
</feature>
<keyword evidence="3" id="KW-0175">Coiled coil</keyword>
<dbReference type="InterPro" id="IPR058626">
    <property type="entry name" value="MdtA-like_b-barrel"/>
</dbReference>